<keyword evidence="2" id="KW-1185">Reference proteome</keyword>
<evidence type="ECO:0000313" key="2">
    <source>
        <dbReference type="Proteomes" id="UP001163046"/>
    </source>
</evidence>
<evidence type="ECO:0008006" key="3">
    <source>
        <dbReference type="Google" id="ProtNLM"/>
    </source>
</evidence>
<evidence type="ECO:0000313" key="1">
    <source>
        <dbReference type="EMBL" id="KAJ7374645.1"/>
    </source>
</evidence>
<dbReference type="InterPro" id="IPR013083">
    <property type="entry name" value="Znf_RING/FYVE/PHD"/>
</dbReference>
<gene>
    <name evidence="1" type="ORF">OS493_004984</name>
</gene>
<dbReference type="Gene3D" id="3.30.40.10">
    <property type="entry name" value="Zinc/RING finger domain, C3HC4 (zinc finger)"/>
    <property type="match status" value="1"/>
</dbReference>
<dbReference type="AlphaFoldDB" id="A0A9W9Z469"/>
<comment type="caution">
    <text evidence="1">The sequence shown here is derived from an EMBL/GenBank/DDBJ whole genome shotgun (WGS) entry which is preliminary data.</text>
</comment>
<protein>
    <recommendedName>
        <fullName evidence="3">RING-type domain-containing protein</fullName>
    </recommendedName>
</protein>
<organism evidence="1 2">
    <name type="scientific">Desmophyllum pertusum</name>
    <dbReference type="NCBI Taxonomy" id="174260"/>
    <lineage>
        <taxon>Eukaryota</taxon>
        <taxon>Metazoa</taxon>
        <taxon>Cnidaria</taxon>
        <taxon>Anthozoa</taxon>
        <taxon>Hexacorallia</taxon>
        <taxon>Scleractinia</taxon>
        <taxon>Caryophylliina</taxon>
        <taxon>Caryophylliidae</taxon>
        <taxon>Desmophyllum</taxon>
    </lineage>
</organism>
<proteinExistence type="predicted"/>
<reference evidence="1" key="1">
    <citation type="submission" date="2023-01" db="EMBL/GenBank/DDBJ databases">
        <title>Genome assembly of the deep-sea coral Lophelia pertusa.</title>
        <authorList>
            <person name="Herrera S."/>
            <person name="Cordes E."/>
        </authorList>
    </citation>
    <scope>NUCLEOTIDE SEQUENCE</scope>
    <source>
        <strain evidence="1">USNM1676648</strain>
        <tissue evidence="1">Polyp</tissue>
    </source>
</reference>
<dbReference type="Proteomes" id="UP001163046">
    <property type="component" value="Unassembled WGS sequence"/>
</dbReference>
<sequence length="67" mass="7742">MLLTPGWKPCDHREVCMRCALQVEDCPMCRRRIQDRVLEDPQYTTLATGHQLTVVYCHATMEDGESC</sequence>
<accession>A0A9W9Z469</accession>
<dbReference type="OrthoDB" id="10251804at2759"/>
<dbReference type="Pfam" id="PF13920">
    <property type="entry name" value="zf-C3HC4_3"/>
    <property type="match status" value="1"/>
</dbReference>
<dbReference type="EMBL" id="MU826827">
    <property type="protein sequence ID" value="KAJ7374645.1"/>
    <property type="molecule type" value="Genomic_DNA"/>
</dbReference>
<name>A0A9W9Z469_9CNID</name>